<evidence type="ECO:0000313" key="4">
    <source>
        <dbReference type="Proteomes" id="UP000199393"/>
    </source>
</evidence>
<feature type="compositionally biased region" description="Pro residues" evidence="1">
    <location>
        <begin position="48"/>
        <end position="57"/>
    </location>
</feature>
<dbReference type="AlphaFoldDB" id="A0A1C3N8W5"/>
<dbReference type="STRING" id="307121.GA0070620_4552"/>
<feature type="transmembrane region" description="Helical" evidence="2">
    <location>
        <begin position="455"/>
        <end position="474"/>
    </location>
</feature>
<sequence>MTDPHKPSAEAGSTPGQSAPAQHVPPQPAPGSAPGPHVPSEPGAGPAPHVPPQPAPGSGPGQHVSPQQGAGPGTPKAWSGDALGRPPAGPLTGPVAGGPGWAGQWGTPPVAAGPYPPRPPAPPSALRRRWPGPAGAADPMVLAAVAAAAAVAASVVPFDRPGAGWLLASLVGAGALVTAAVVRRRTADSPGRAGGSRPAAATATATATDRPTGPTGPTGPGSTGSPIDTAAQVKPTEPGSPAASQPSAATGPGNQPATSVGPAGAAARPAVGAGPAEGVPGGVGAPTAATTSPAGAGAPTAATTSPAGAGAPTAASAPASAGAGHGGSDHVRPGATGAPGRAVRLAWAVATLALVGVGSVRAAGWLFVLCLLASVATAGLALSGGRTPLGMLVSTVLPPVATAPTVRRLEWALPLAALDALFAAFVLVQLTVLFGGSDHVLRTAGLSYAQYARGGFWQLLAVSALTLLVIGGALRWAPRGDRTDRVLIRVLLGLLTALSLVVVASALYRMQVYTEAYGATRLRLFVATVELWLGLLFVLVGVGVLRLRGGWLPQLVVGTAIAALLGLAVINPDRFIAEHNVDRYRETGRLDVVYLAGLSADAVPALDRLPEPLRSCALRRLAAAQPETDLGTANLGRARARALFAARPVSDRASCLDAYRW</sequence>
<protein>
    <submittedName>
        <fullName evidence="3">Uncharacterized protein</fullName>
    </submittedName>
</protein>
<feature type="transmembrane region" description="Helical" evidence="2">
    <location>
        <begin position="136"/>
        <end position="156"/>
    </location>
</feature>
<feature type="compositionally biased region" description="Low complexity" evidence="1">
    <location>
        <begin position="285"/>
        <end position="322"/>
    </location>
</feature>
<keyword evidence="2" id="KW-0812">Transmembrane</keyword>
<dbReference type="Proteomes" id="UP000199393">
    <property type="component" value="Chromosome I"/>
</dbReference>
<feature type="compositionally biased region" description="Pro residues" evidence="1">
    <location>
        <begin position="114"/>
        <end position="123"/>
    </location>
</feature>
<feature type="compositionally biased region" description="Low complexity" evidence="1">
    <location>
        <begin position="239"/>
        <end position="278"/>
    </location>
</feature>
<proteinExistence type="predicted"/>
<evidence type="ECO:0000313" key="3">
    <source>
        <dbReference type="EMBL" id="SBV28993.1"/>
    </source>
</evidence>
<keyword evidence="2" id="KW-1133">Transmembrane helix</keyword>
<feature type="region of interest" description="Disordered" evidence="1">
    <location>
        <begin position="187"/>
        <end position="335"/>
    </location>
</feature>
<reference evidence="4" key="1">
    <citation type="submission" date="2016-06" db="EMBL/GenBank/DDBJ databases">
        <authorList>
            <person name="Varghese N."/>
            <person name="Submissions Spin"/>
        </authorList>
    </citation>
    <scope>NUCLEOTIDE SEQUENCE [LARGE SCALE GENOMIC DNA]</scope>
    <source>
        <strain evidence="4">DSM 45344</strain>
    </source>
</reference>
<feature type="compositionally biased region" description="Low complexity" evidence="1">
    <location>
        <begin position="189"/>
        <end position="215"/>
    </location>
</feature>
<feature type="compositionally biased region" description="Pro residues" evidence="1">
    <location>
        <begin position="23"/>
        <end position="39"/>
    </location>
</feature>
<keyword evidence="2" id="KW-0472">Membrane</keyword>
<dbReference type="PATRIC" id="fig|307121.4.peg.4653"/>
<accession>A0A1C3N8W5</accession>
<feature type="transmembrane region" description="Helical" evidence="2">
    <location>
        <begin position="551"/>
        <end position="570"/>
    </location>
</feature>
<feature type="transmembrane region" description="Helical" evidence="2">
    <location>
        <begin position="412"/>
        <end position="434"/>
    </location>
</feature>
<feature type="region of interest" description="Disordered" evidence="1">
    <location>
        <begin position="1"/>
        <end position="131"/>
    </location>
</feature>
<feature type="transmembrane region" description="Helical" evidence="2">
    <location>
        <begin position="522"/>
        <end position="545"/>
    </location>
</feature>
<evidence type="ECO:0000256" key="2">
    <source>
        <dbReference type="SAM" id="Phobius"/>
    </source>
</evidence>
<feature type="transmembrane region" description="Helical" evidence="2">
    <location>
        <begin position="162"/>
        <end position="182"/>
    </location>
</feature>
<keyword evidence="4" id="KW-1185">Reference proteome</keyword>
<name>A0A1C3N8W5_9ACTN</name>
<evidence type="ECO:0000256" key="1">
    <source>
        <dbReference type="SAM" id="MobiDB-lite"/>
    </source>
</evidence>
<feature type="transmembrane region" description="Helical" evidence="2">
    <location>
        <begin position="486"/>
        <end position="510"/>
    </location>
</feature>
<feature type="transmembrane region" description="Helical" evidence="2">
    <location>
        <begin position="365"/>
        <end position="382"/>
    </location>
</feature>
<dbReference type="Pfam" id="PF13687">
    <property type="entry name" value="DUF4153"/>
    <property type="match status" value="1"/>
</dbReference>
<dbReference type="EMBL" id="LT598496">
    <property type="protein sequence ID" value="SBV28993.1"/>
    <property type="molecule type" value="Genomic_DNA"/>
</dbReference>
<dbReference type="InterPro" id="IPR025291">
    <property type="entry name" value="DUF4153"/>
</dbReference>
<gene>
    <name evidence="3" type="ORF">GA0070620_4552</name>
</gene>
<organism evidence="3 4">
    <name type="scientific">Micromonospora krabiensis</name>
    <dbReference type="NCBI Taxonomy" id="307121"/>
    <lineage>
        <taxon>Bacteria</taxon>
        <taxon>Bacillati</taxon>
        <taxon>Actinomycetota</taxon>
        <taxon>Actinomycetes</taxon>
        <taxon>Micromonosporales</taxon>
        <taxon>Micromonosporaceae</taxon>
        <taxon>Micromonospora</taxon>
    </lineage>
</organism>